<dbReference type="PROSITE" id="PS00018">
    <property type="entry name" value="EF_HAND_1"/>
    <property type="match status" value="1"/>
</dbReference>
<feature type="compositionally biased region" description="Low complexity" evidence="3">
    <location>
        <begin position="26"/>
        <end position="48"/>
    </location>
</feature>
<dbReference type="InterPro" id="IPR043519">
    <property type="entry name" value="NT_sf"/>
</dbReference>
<dbReference type="CDD" id="cd05399">
    <property type="entry name" value="NT_Rel-Spo_like"/>
    <property type="match status" value="1"/>
</dbReference>
<dbReference type="SMART" id="SM00954">
    <property type="entry name" value="RelA_SpoT"/>
    <property type="match status" value="1"/>
</dbReference>
<dbReference type="InterPro" id="IPR011992">
    <property type="entry name" value="EF-hand-dom_pair"/>
</dbReference>
<dbReference type="Gene3D" id="1.25.40.10">
    <property type="entry name" value="Tetratricopeptide repeat domain"/>
    <property type="match status" value="1"/>
</dbReference>
<dbReference type="SMART" id="SM00240">
    <property type="entry name" value="FHA"/>
    <property type="match status" value="1"/>
</dbReference>
<dbReference type="GO" id="GO:0006396">
    <property type="term" value="P:RNA processing"/>
    <property type="evidence" value="ECO:0007669"/>
    <property type="project" value="InterPro"/>
</dbReference>
<feature type="compositionally biased region" description="Low complexity" evidence="3">
    <location>
        <begin position="880"/>
        <end position="917"/>
    </location>
</feature>
<dbReference type="STRING" id="3076.A0A2P6U1T6"/>
<dbReference type="SUPFAM" id="SSF109604">
    <property type="entry name" value="HD-domain/PDEase-like"/>
    <property type="match status" value="1"/>
</dbReference>
<dbReference type="InterPro" id="IPR008984">
    <property type="entry name" value="SMAD_FHA_dom_sf"/>
</dbReference>
<dbReference type="SUPFAM" id="SSF49879">
    <property type="entry name" value="SMAD/FHA domain"/>
    <property type="match status" value="1"/>
</dbReference>
<dbReference type="Proteomes" id="UP000239899">
    <property type="component" value="Unassembled WGS sequence"/>
</dbReference>
<dbReference type="PANTHER" id="PTHR21262">
    <property type="entry name" value="GUANOSINE-3',5'-BIS DIPHOSPHATE 3'-PYROPHOSPHOHYDROLASE"/>
    <property type="match status" value="1"/>
</dbReference>
<feature type="compositionally biased region" description="Low complexity" evidence="3">
    <location>
        <begin position="941"/>
        <end position="951"/>
    </location>
</feature>
<dbReference type="InterPro" id="IPR003107">
    <property type="entry name" value="HAT"/>
</dbReference>
<dbReference type="InterPro" id="IPR018247">
    <property type="entry name" value="EF_Hand_1_Ca_BS"/>
</dbReference>
<dbReference type="GO" id="GO:0016301">
    <property type="term" value="F:kinase activity"/>
    <property type="evidence" value="ECO:0007669"/>
    <property type="project" value="UniProtKB-KW"/>
</dbReference>
<sequence>MGVPCGAVQALAPPARLLGRTRQRRTAAGSAAEEGASTSAPSALPPSSRRSRAPQRRTLAFAGPQSQDCAQAAPSSGFRLLSASRLASPLAAPAASTGEAAALIVRPQEAGGASLLQLVAAWDQLAARLPPAARGGHAAEVILGALKLAMAFAPPATADASSAAAAALAAAAAGSAAEQQQAAGPQMAALSQPVARGLAVAARLADLATDGLPIDAESIAAGILAEALLAGQHPDQQGHSLSQSAAAVAASDGSTSGSSGGRLTLAVIEERMGPIVAQLVHDVQRARQLPARVELLDDQAAAVLREVCLSFYDVRATAVEVVARLDLLSSPGSLPSYEAQVAALEALQMYAPMGHALGLSSVASQLEDRCFQILFPESYERTAAWLREQAVANADVLAACKQRLVAAVEAHPRFEQLAGGLEVHGRTKTLFSTLKKLLRLGNTAAGGRARAQLYDLMGLRAIVLPRDDLPADEAEELAAQACYIVREAACSLWECMEGRGKDYIAAPKPNGYQSLHSTMRVQSHMVSLELAASSSLCSSSSSDSEDASSHATLELQIRTHAMHERAEMGEAAHAAYKGGLDAQQALQLKSLTESVLQRAAAAAAAASSAAAAGGAASSGDAAAESLFMHLDQNGDGRISLEELQFALEELGVREAQAQSRAAAELLQLAAAQDGSGEDDGTIGFDAFMALQRKVGLLQAISAVDHKQALLLAEEPHPTEEQQWAGSSGLMPSAAYASSSFDSELDSIIFTDASGQPFSPRSLGGGRGAFPAAAAACRAGGGATSLRGGLRWRQQQGWLGSGRWGGFAARGGVVAHAFIDTSNAYSSSSSSSSGSSIDSLESESPAAAGSSSGGAMAAKRVDSSARNSVVALHGSNHATLNGSSSGTTNGSSNGSSANGSSSSNGMQAAAEEQLAEPALRGKPQRAAASASTEQQPEVVDLRAAAGQAAARWRPPPAMQGIVRLVSQPGPTTADATWQLVPVSSNRVGLLNAAGQPLPALAADAAGQQLQALPMPAQGPCVVGGDYDRDCDFIVDAPTVSGRHVRLEVVRQRDTKGGHSSLVLTDLGSTNGTWVNRGRIEAQRQISLRPGDVVSLAEPDISFQVVVAAPLPPATTVAASNGAAASAAAVADAPAAESAAADAQQAAATLPAVVAALRLAGAMEAAAAEQGLFPPGGAVYADLPDRVRQLMAAGSHDQAYVLLLAGVMQQPWAAGLWAQLANAERHRARLGCRPGSFGAARAFYAAAADAFAALTPATAGGALRCAAERAEGLSRVYSSWAQMELSLGHVAAARTLFRAGIAAAREHPAGAAAAGGPRQLVRWAGLEWKAGEAAAAQRLCVEALELEPANAHALTLLGNIEAAARQWVPARRLFKRAMEVDPGHVAALQAWGRLEVAAGNPKQARRLFRDALRLEPSNTHVLQALAVAEARLGDVEQARSLFRRCTEADPSCTTAWHAWAKLEDDCGRPDAARHLYHHALQLEPRSVPTLSALGCLERRAGNLAAAEQHLEAALAGDRQHVPSLHELALVREEQGRRNAARRLKKQASWLSIQRRSALREAAFQRLPPAAAGDGEEGCVKDGTIAKIGSPDKLKGLDALQSKDQDVVRQRFGGVGKAPRKTGVHTLIG</sequence>
<dbReference type="CDD" id="cd00060">
    <property type="entry name" value="FHA"/>
    <property type="match status" value="1"/>
</dbReference>
<dbReference type="Gene3D" id="1.10.3210.10">
    <property type="entry name" value="Hypothetical protein af1432"/>
    <property type="match status" value="1"/>
</dbReference>
<dbReference type="PROSITE" id="PS50005">
    <property type="entry name" value="TPR"/>
    <property type="match status" value="2"/>
</dbReference>
<feature type="compositionally biased region" description="Low complexity" evidence="3">
    <location>
        <begin position="823"/>
        <end position="857"/>
    </location>
</feature>
<evidence type="ECO:0000313" key="7">
    <source>
        <dbReference type="Proteomes" id="UP000239899"/>
    </source>
</evidence>
<dbReference type="InterPro" id="IPR000253">
    <property type="entry name" value="FHA_dom"/>
</dbReference>
<dbReference type="InterPro" id="IPR019734">
    <property type="entry name" value="TPR_rpt"/>
</dbReference>
<dbReference type="Gene3D" id="3.30.460.10">
    <property type="entry name" value="Beta Polymerase, domain 2"/>
    <property type="match status" value="1"/>
</dbReference>
<dbReference type="Pfam" id="PF04607">
    <property type="entry name" value="RelA_SpoT"/>
    <property type="match status" value="1"/>
</dbReference>
<dbReference type="SMART" id="SM00386">
    <property type="entry name" value="HAT"/>
    <property type="match status" value="5"/>
</dbReference>
<dbReference type="SMART" id="SM00028">
    <property type="entry name" value="TPR"/>
    <property type="match status" value="7"/>
</dbReference>
<proteinExistence type="predicted"/>
<dbReference type="GO" id="GO:0015969">
    <property type="term" value="P:guanosine tetraphosphate metabolic process"/>
    <property type="evidence" value="ECO:0007669"/>
    <property type="project" value="InterPro"/>
</dbReference>
<dbReference type="PROSITE" id="PS50222">
    <property type="entry name" value="EF_HAND_2"/>
    <property type="match status" value="1"/>
</dbReference>
<dbReference type="EMBL" id="LHPG02000002">
    <property type="protein sequence ID" value="PRW60275.1"/>
    <property type="molecule type" value="Genomic_DNA"/>
</dbReference>
<feature type="domain" description="EF-hand" evidence="5">
    <location>
        <begin position="618"/>
        <end position="653"/>
    </location>
</feature>
<protein>
    <submittedName>
        <fullName evidence="6">GTP diphosphokinase chloroplastic</fullName>
    </submittedName>
</protein>
<dbReference type="PROSITE" id="PS50006">
    <property type="entry name" value="FHA_DOMAIN"/>
    <property type="match status" value="1"/>
</dbReference>
<evidence type="ECO:0000313" key="6">
    <source>
        <dbReference type="EMBL" id="PRW60275.1"/>
    </source>
</evidence>
<dbReference type="OrthoDB" id="427950at2759"/>
<keyword evidence="1" id="KW-0106">Calcium</keyword>
<feature type="region of interest" description="Disordered" evidence="3">
    <location>
        <begin position="875"/>
        <end position="953"/>
    </location>
</feature>
<organism evidence="6 7">
    <name type="scientific">Chlorella sorokiniana</name>
    <name type="common">Freshwater green alga</name>
    <dbReference type="NCBI Taxonomy" id="3076"/>
    <lineage>
        <taxon>Eukaryota</taxon>
        <taxon>Viridiplantae</taxon>
        <taxon>Chlorophyta</taxon>
        <taxon>core chlorophytes</taxon>
        <taxon>Trebouxiophyceae</taxon>
        <taxon>Chlorellales</taxon>
        <taxon>Chlorellaceae</taxon>
        <taxon>Chlorella clade</taxon>
        <taxon>Chlorella</taxon>
    </lineage>
</organism>
<evidence type="ECO:0000256" key="2">
    <source>
        <dbReference type="PROSITE-ProRule" id="PRU00339"/>
    </source>
</evidence>
<dbReference type="GO" id="GO:0005509">
    <property type="term" value="F:calcium ion binding"/>
    <property type="evidence" value="ECO:0007669"/>
    <property type="project" value="InterPro"/>
</dbReference>
<evidence type="ECO:0000256" key="3">
    <source>
        <dbReference type="SAM" id="MobiDB-lite"/>
    </source>
</evidence>
<dbReference type="SUPFAM" id="SSF81301">
    <property type="entry name" value="Nucleotidyltransferase"/>
    <property type="match status" value="1"/>
</dbReference>
<dbReference type="SMART" id="SM00054">
    <property type="entry name" value="EFh"/>
    <property type="match status" value="1"/>
</dbReference>
<feature type="region of interest" description="Disordered" evidence="3">
    <location>
        <begin position="823"/>
        <end position="860"/>
    </location>
</feature>
<dbReference type="Pfam" id="PF14559">
    <property type="entry name" value="TPR_19"/>
    <property type="match status" value="2"/>
</dbReference>
<reference evidence="6 7" key="1">
    <citation type="journal article" date="2018" name="Plant J.">
        <title>Genome sequences of Chlorella sorokiniana UTEX 1602 and Micractinium conductrix SAG 241.80: implications to maltose excretion by a green alga.</title>
        <authorList>
            <person name="Arriola M.B."/>
            <person name="Velmurugan N."/>
            <person name="Zhang Y."/>
            <person name="Plunkett M.H."/>
            <person name="Hondzo H."/>
            <person name="Barney B.M."/>
        </authorList>
    </citation>
    <scope>NUCLEOTIDE SEQUENCE [LARGE SCALE GENOMIC DNA]</scope>
    <source>
        <strain evidence="7">UTEX 1602</strain>
    </source>
</reference>
<evidence type="ECO:0000256" key="1">
    <source>
        <dbReference type="ARBA" id="ARBA00022837"/>
    </source>
</evidence>
<dbReference type="PANTHER" id="PTHR21262:SF12">
    <property type="entry name" value="GTP DIPHOSPHOKINASE CRSH, CHLOROPLASTIC-RELATED"/>
    <property type="match status" value="1"/>
</dbReference>
<dbReference type="Gene3D" id="2.60.200.20">
    <property type="match status" value="1"/>
</dbReference>
<keyword evidence="2" id="KW-0802">TPR repeat</keyword>
<dbReference type="InterPro" id="IPR002048">
    <property type="entry name" value="EF_hand_dom"/>
</dbReference>
<evidence type="ECO:0000259" key="5">
    <source>
        <dbReference type="PROSITE" id="PS50222"/>
    </source>
</evidence>
<keyword evidence="7" id="KW-1185">Reference proteome</keyword>
<gene>
    <name evidence="6" type="ORF">C2E21_0961</name>
</gene>
<feature type="compositionally biased region" description="Low complexity" evidence="3">
    <location>
        <begin position="240"/>
        <end position="257"/>
    </location>
</feature>
<dbReference type="InterPro" id="IPR007685">
    <property type="entry name" value="RelA_SpoT"/>
</dbReference>
<dbReference type="SUPFAM" id="SSF48452">
    <property type="entry name" value="TPR-like"/>
    <property type="match status" value="2"/>
</dbReference>
<dbReference type="Pfam" id="PF13328">
    <property type="entry name" value="HD_4"/>
    <property type="match status" value="1"/>
</dbReference>
<feature type="region of interest" description="Disordered" evidence="3">
    <location>
        <begin position="15"/>
        <end position="55"/>
    </location>
</feature>
<dbReference type="Pfam" id="PF00498">
    <property type="entry name" value="FHA"/>
    <property type="match status" value="1"/>
</dbReference>
<accession>A0A2P6U1T6</accession>
<dbReference type="Gene3D" id="1.10.238.10">
    <property type="entry name" value="EF-hand"/>
    <property type="match status" value="1"/>
</dbReference>
<feature type="repeat" description="TPR" evidence="2">
    <location>
        <begin position="1383"/>
        <end position="1416"/>
    </location>
</feature>
<feature type="region of interest" description="Disordered" evidence="3">
    <location>
        <begin position="235"/>
        <end position="259"/>
    </location>
</feature>
<dbReference type="SUPFAM" id="SSF47473">
    <property type="entry name" value="EF-hand"/>
    <property type="match status" value="1"/>
</dbReference>
<dbReference type="InterPro" id="IPR011990">
    <property type="entry name" value="TPR-like_helical_dom_sf"/>
</dbReference>
<name>A0A2P6U1T6_CHLSO</name>
<comment type="caution">
    <text evidence="6">The sequence shown here is derived from an EMBL/GenBank/DDBJ whole genome shotgun (WGS) entry which is preliminary data.</text>
</comment>
<feature type="domain" description="FHA" evidence="4">
    <location>
        <begin position="1019"/>
        <end position="1078"/>
    </location>
</feature>
<evidence type="ECO:0000259" key="4">
    <source>
        <dbReference type="PROSITE" id="PS50006"/>
    </source>
</evidence>
<feature type="repeat" description="TPR" evidence="2">
    <location>
        <begin position="1349"/>
        <end position="1382"/>
    </location>
</feature>